<proteinExistence type="predicted"/>
<gene>
    <name evidence="3" type="ORF">PGLA1383_LOCUS4665</name>
</gene>
<reference evidence="3" key="1">
    <citation type="submission" date="2021-02" db="EMBL/GenBank/DDBJ databases">
        <authorList>
            <person name="Dougan E. K."/>
            <person name="Rhodes N."/>
            <person name="Thang M."/>
            <person name="Chan C."/>
        </authorList>
    </citation>
    <scope>NUCLEOTIDE SEQUENCE</scope>
</reference>
<dbReference type="Proteomes" id="UP000654075">
    <property type="component" value="Unassembled WGS sequence"/>
</dbReference>
<sequence>MAGRRRQILLLSMCVSWAFASEAVCKAGEACREAEVDIFDESAKMSDLSLMLLQRSSKNDLQVEQVPVATGASMPFWCVQLDPWTQATIPTCVAGGCTCMGPTVCGEGPALPGSWQSYSYSCCGCGGVAAPHKASVAGALCSAHPACSKLGITGDCCPTAASAMLGCCEQHVGAPSPAPASEPPHPPPHPPQATPPAAVPAAQAAPVVIAGSPSGTAIPHWCYDVAPASRPSIPACMGGGPTMGGCDCLGVTVCAVAGPPVPGSWQSYSSSCCGCK</sequence>
<feature type="signal peptide" evidence="2">
    <location>
        <begin position="1"/>
        <end position="20"/>
    </location>
</feature>
<organism evidence="3 4">
    <name type="scientific">Polarella glacialis</name>
    <name type="common">Dinoflagellate</name>
    <dbReference type="NCBI Taxonomy" id="89957"/>
    <lineage>
        <taxon>Eukaryota</taxon>
        <taxon>Sar</taxon>
        <taxon>Alveolata</taxon>
        <taxon>Dinophyceae</taxon>
        <taxon>Suessiales</taxon>
        <taxon>Suessiaceae</taxon>
        <taxon>Polarella</taxon>
    </lineage>
</organism>
<evidence type="ECO:0000313" key="3">
    <source>
        <dbReference type="EMBL" id="CAE8585762.1"/>
    </source>
</evidence>
<dbReference type="AlphaFoldDB" id="A0A813DI99"/>
<evidence type="ECO:0000256" key="1">
    <source>
        <dbReference type="SAM" id="MobiDB-lite"/>
    </source>
</evidence>
<protein>
    <submittedName>
        <fullName evidence="3">Uncharacterized protein</fullName>
    </submittedName>
</protein>
<evidence type="ECO:0000313" key="4">
    <source>
        <dbReference type="Proteomes" id="UP000654075"/>
    </source>
</evidence>
<name>A0A813DI99_POLGL</name>
<feature type="chain" id="PRO_5032688688" evidence="2">
    <location>
        <begin position="21"/>
        <end position="276"/>
    </location>
</feature>
<feature type="region of interest" description="Disordered" evidence="1">
    <location>
        <begin position="178"/>
        <end position="198"/>
    </location>
</feature>
<evidence type="ECO:0000256" key="2">
    <source>
        <dbReference type="SAM" id="SignalP"/>
    </source>
</evidence>
<dbReference type="EMBL" id="CAJNNV010001764">
    <property type="protein sequence ID" value="CAE8585762.1"/>
    <property type="molecule type" value="Genomic_DNA"/>
</dbReference>
<comment type="caution">
    <text evidence="3">The sequence shown here is derived from an EMBL/GenBank/DDBJ whole genome shotgun (WGS) entry which is preliminary data.</text>
</comment>
<keyword evidence="2" id="KW-0732">Signal</keyword>
<keyword evidence="4" id="KW-1185">Reference proteome</keyword>
<accession>A0A813DI99</accession>